<accession>A0AAV2SSZ6</accession>
<comment type="caution">
    <text evidence="2">The sequence shown here is derived from an EMBL/GenBank/DDBJ whole genome shotgun (WGS) entry which is preliminary data.</text>
</comment>
<dbReference type="PROSITE" id="PS50018">
    <property type="entry name" value="RAS_GTPASE_ACTIV_2"/>
    <property type="match status" value="1"/>
</dbReference>
<dbReference type="PANTHER" id="PTHR14149">
    <property type="entry name" value="RAS GTPASE-ACTIVATING PROTEIN WITH IQ MOTIF"/>
    <property type="match status" value="1"/>
</dbReference>
<dbReference type="SUPFAM" id="SSF52540">
    <property type="entry name" value="P-loop containing nucleoside triphosphate hydrolases"/>
    <property type="match status" value="1"/>
</dbReference>
<dbReference type="InterPro" id="IPR001936">
    <property type="entry name" value="RasGAP_dom"/>
</dbReference>
<dbReference type="InterPro" id="IPR008936">
    <property type="entry name" value="Rho_GTPase_activation_prot"/>
</dbReference>
<reference evidence="2 3" key="1">
    <citation type="submission" date="2024-05" db="EMBL/GenBank/DDBJ databases">
        <authorList>
            <person name="Wallberg A."/>
        </authorList>
    </citation>
    <scope>NUCLEOTIDE SEQUENCE [LARGE SCALE GENOMIC DNA]</scope>
</reference>
<evidence type="ECO:0000259" key="1">
    <source>
        <dbReference type="PROSITE" id="PS50018"/>
    </source>
</evidence>
<dbReference type="PANTHER" id="PTHR14149:SF14">
    <property type="entry name" value="CALPONIN-HOMOLOGY (CH) DOMAIN-CONTAINING PROTEIN"/>
    <property type="match status" value="1"/>
</dbReference>
<dbReference type="InterPro" id="IPR027417">
    <property type="entry name" value="P-loop_NTPase"/>
</dbReference>
<dbReference type="EMBL" id="CAXKWB010111968">
    <property type="protein sequence ID" value="CAL4233509.1"/>
    <property type="molecule type" value="Genomic_DNA"/>
</dbReference>
<protein>
    <recommendedName>
        <fullName evidence="1">Ras-GAP domain-containing protein</fullName>
    </recommendedName>
</protein>
<dbReference type="Pfam" id="PF00612">
    <property type="entry name" value="IQ"/>
    <property type="match status" value="4"/>
</dbReference>
<dbReference type="AlphaFoldDB" id="A0AAV2SSZ6"/>
<dbReference type="Gene3D" id="1.20.5.190">
    <property type="match status" value="2"/>
</dbReference>
<dbReference type="Pfam" id="PF00616">
    <property type="entry name" value="RasGAP"/>
    <property type="match status" value="1"/>
</dbReference>
<dbReference type="GO" id="GO:0005516">
    <property type="term" value="F:calmodulin binding"/>
    <property type="evidence" value="ECO:0007669"/>
    <property type="project" value="TreeGrafter"/>
</dbReference>
<dbReference type="GO" id="GO:0051015">
    <property type="term" value="F:actin filament binding"/>
    <property type="evidence" value="ECO:0007669"/>
    <property type="project" value="TreeGrafter"/>
</dbReference>
<dbReference type="Gene3D" id="1.10.506.10">
    <property type="entry name" value="GTPase Activation - p120gap, domain 1"/>
    <property type="match status" value="1"/>
</dbReference>
<keyword evidence="3" id="KW-1185">Reference proteome</keyword>
<dbReference type="GO" id="GO:0005938">
    <property type="term" value="C:cell cortex"/>
    <property type="evidence" value="ECO:0007669"/>
    <property type="project" value="TreeGrafter"/>
</dbReference>
<gene>
    <name evidence="2" type="ORF">MNOR_LOCUS39941</name>
</gene>
<evidence type="ECO:0000313" key="3">
    <source>
        <dbReference type="Proteomes" id="UP001497623"/>
    </source>
</evidence>
<feature type="domain" description="Ras-GAP" evidence="1">
    <location>
        <begin position="463"/>
        <end position="561"/>
    </location>
</feature>
<dbReference type="GO" id="GO:0005096">
    <property type="term" value="F:GTPase activator activity"/>
    <property type="evidence" value="ECO:0007669"/>
    <property type="project" value="TreeGrafter"/>
</dbReference>
<dbReference type="SUPFAM" id="SSF48350">
    <property type="entry name" value="GTPase activation domain, GAP"/>
    <property type="match status" value="1"/>
</dbReference>
<dbReference type="Proteomes" id="UP001497623">
    <property type="component" value="Unassembled WGS sequence"/>
</dbReference>
<dbReference type="CDD" id="cd23767">
    <property type="entry name" value="IQCD"/>
    <property type="match status" value="1"/>
</dbReference>
<feature type="non-terminal residue" evidence="2">
    <location>
        <position position="561"/>
    </location>
</feature>
<name>A0AAV2SSZ6_MEGNR</name>
<dbReference type="SMART" id="SM00015">
    <property type="entry name" value="IQ"/>
    <property type="match status" value="4"/>
</dbReference>
<proteinExistence type="predicted"/>
<dbReference type="PROSITE" id="PS50096">
    <property type="entry name" value="IQ"/>
    <property type="match status" value="3"/>
</dbReference>
<evidence type="ECO:0000313" key="2">
    <source>
        <dbReference type="EMBL" id="CAL4233509.1"/>
    </source>
</evidence>
<dbReference type="GO" id="GO:1903479">
    <property type="term" value="P:mitotic actomyosin contractile ring assembly actin filament organization"/>
    <property type="evidence" value="ECO:0007669"/>
    <property type="project" value="TreeGrafter"/>
</dbReference>
<organism evidence="2 3">
    <name type="scientific">Meganyctiphanes norvegica</name>
    <name type="common">Northern krill</name>
    <name type="synonym">Thysanopoda norvegica</name>
    <dbReference type="NCBI Taxonomy" id="48144"/>
    <lineage>
        <taxon>Eukaryota</taxon>
        <taxon>Metazoa</taxon>
        <taxon>Ecdysozoa</taxon>
        <taxon>Arthropoda</taxon>
        <taxon>Crustacea</taxon>
        <taxon>Multicrustacea</taxon>
        <taxon>Malacostraca</taxon>
        <taxon>Eumalacostraca</taxon>
        <taxon>Eucarida</taxon>
        <taxon>Euphausiacea</taxon>
        <taxon>Euphausiidae</taxon>
        <taxon>Meganyctiphanes</taxon>
    </lineage>
</organism>
<dbReference type="InterPro" id="IPR000048">
    <property type="entry name" value="IQ_motif_EF-hand-BS"/>
</dbReference>
<sequence length="561" mass="65678">MALKALRLSQAVSDHDTLHVYQLLKDCKDKLGDENIGLADIHQVLERAHFNSEEAFDTCMKLMQINEAARQKDRNVLIDKILSNGIYIDDELISFRDEYIEEIVDVIFRIYDERRLKVNKNSSWITYQLSDGSQVYFDLETGTYQWSAPNVLASKYHFLTLVDLKETQNTVHNKHQEKENISKEELVVELQAFCRGWLERRKLQRMRKSAITIQSWWRMCRQRKVYTMYCMALKMSEPYIIVLQRAVRAWLHRKKINSILSQYREHEESVICIQRHWRSYKTRQNLQSLTLNSDPPLSIIRKFLHLLDVTEADFDEVPKLQHLKNEMVQMIRRTQHLEKQVDQLDVKIGLLVHNHINMTDHILSIDKENLSPNVPSPNAANIKSKHGGSRELLRVATMRVQKGLKALTKESREKLLGYQHLFYLLQTQPHYLATLIFSIPPGKTTQFIENVIFTLYNYGANDRDNYLLLKLFKTALEEEIRCKVLRISDINTGNPMVVKMIVAFNRSGHGQAALRDILAPLVNRVLIDNILQMNTNPLEIYRHWLNTMEIQTGQPSGLPYE</sequence>